<keyword evidence="1 3" id="KW-0732">Signal</keyword>
<reference evidence="5 6" key="1">
    <citation type="submission" date="2020-04" db="EMBL/GenBank/DDBJ databases">
        <title>Draft genome of Pyxidicoccus fallax type strain.</title>
        <authorList>
            <person name="Whitworth D.E."/>
        </authorList>
    </citation>
    <scope>NUCLEOTIDE SEQUENCE [LARGE SCALE GENOMIC DNA]</scope>
    <source>
        <strain evidence="5 6">DSM 14698</strain>
    </source>
</reference>
<evidence type="ECO:0000256" key="3">
    <source>
        <dbReference type="SAM" id="SignalP"/>
    </source>
</evidence>
<evidence type="ECO:0000259" key="4">
    <source>
        <dbReference type="PROSITE" id="PS50025"/>
    </source>
</evidence>
<organism evidence="5 6">
    <name type="scientific">Pyxidicoccus fallax</name>
    <dbReference type="NCBI Taxonomy" id="394095"/>
    <lineage>
        <taxon>Bacteria</taxon>
        <taxon>Pseudomonadati</taxon>
        <taxon>Myxococcota</taxon>
        <taxon>Myxococcia</taxon>
        <taxon>Myxococcales</taxon>
        <taxon>Cystobacterineae</taxon>
        <taxon>Myxococcaceae</taxon>
        <taxon>Pyxidicoccus</taxon>
    </lineage>
</organism>
<keyword evidence="6" id="KW-1185">Reference proteome</keyword>
<dbReference type="PROSITE" id="PS50025">
    <property type="entry name" value="LAM_G_DOMAIN"/>
    <property type="match status" value="1"/>
</dbReference>
<dbReference type="EMBL" id="JABBJJ010000044">
    <property type="protein sequence ID" value="NMO15638.1"/>
    <property type="molecule type" value="Genomic_DNA"/>
</dbReference>
<dbReference type="InterPro" id="IPR001791">
    <property type="entry name" value="Laminin_G"/>
</dbReference>
<dbReference type="InterPro" id="IPR013320">
    <property type="entry name" value="ConA-like_dom_sf"/>
</dbReference>
<proteinExistence type="predicted"/>
<comment type="caution">
    <text evidence="5">The sequence shown here is derived from an EMBL/GenBank/DDBJ whole genome shotgun (WGS) entry which is preliminary data.</text>
</comment>
<name>A0A848LH62_9BACT</name>
<protein>
    <submittedName>
        <fullName evidence="5">LamG domain-containing protein</fullName>
    </submittedName>
</protein>
<evidence type="ECO:0000256" key="1">
    <source>
        <dbReference type="ARBA" id="ARBA00022729"/>
    </source>
</evidence>
<dbReference type="Gene3D" id="2.60.120.200">
    <property type="match status" value="1"/>
</dbReference>
<gene>
    <name evidence="5" type="ORF">HG543_12355</name>
</gene>
<dbReference type="Pfam" id="PF13385">
    <property type="entry name" value="Laminin_G_3"/>
    <property type="match status" value="1"/>
</dbReference>
<sequence>MRHISSSLSTRFSMFVLVSLSAGAVAMGCVAAPTDSHDEPRGSTDSALTEGQCEYFEVNGKVQICHATGSANHPYTVLRLSEQACIDGHDGHPGDYVTSTDPSSPLYDPTCQGQGCLPKNAPCGPMVPCCDGLTCREGTCQVDLCTGVVCAPLDACHTAGTCDPSTGLCSNPVAPDGTACDDSDACTQPDTCQGGVCTGTPAADTTSNMAHRWTFDEAGGSTALDSAGTSNGTLGSSTSRTVSFDGSGAITLTPTQQCDLNAHVDFGLAPGQFGTNAFTVSYWLKTTFNAPGSGDLIGNRVEGSAGNFLSARLNGGTSVASLEMYENAAGTNGAGVNVSPSPLNDGSWHHVAYTRSGTSLKVYIDGVLVGSATSAAPTNLTGANSFRIGRRLPTCLSTFSSIPASFDDVRTYSRELSACDVAAMTTP</sequence>
<evidence type="ECO:0000313" key="6">
    <source>
        <dbReference type="Proteomes" id="UP000518300"/>
    </source>
</evidence>
<evidence type="ECO:0000256" key="2">
    <source>
        <dbReference type="ARBA" id="ARBA00023157"/>
    </source>
</evidence>
<dbReference type="PROSITE" id="PS51257">
    <property type="entry name" value="PROKAR_LIPOPROTEIN"/>
    <property type="match status" value="1"/>
</dbReference>
<dbReference type="RefSeq" id="WP_169344930.1">
    <property type="nucleotide sequence ID" value="NZ_JABBJJ010000044.1"/>
</dbReference>
<feature type="chain" id="PRO_5032578536" evidence="3">
    <location>
        <begin position="32"/>
        <end position="427"/>
    </location>
</feature>
<dbReference type="SMART" id="SM00560">
    <property type="entry name" value="LamGL"/>
    <property type="match status" value="1"/>
</dbReference>
<dbReference type="SUPFAM" id="SSF49899">
    <property type="entry name" value="Concanavalin A-like lectins/glucanases"/>
    <property type="match status" value="1"/>
</dbReference>
<feature type="domain" description="Laminin G" evidence="4">
    <location>
        <begin position="239"/>
        <end position="419"/>
    </location>
</feature>
<accession>A0A848LH62</accession>
<feature type="signal peptide" evidence="3">
    <location>
        <begin position="1"/>
        <end position="31"/>
    </location>
</feature>
<dbReference type="Proteomes" id="UP000518300">
    <property type="component" value="Unassembled WGS sequence"/>
</dbReference>
<dbReference type="InterPro" id="IPR006558">
    <property type="entry name" value="LamG-like"/>
</dbReference>
<dbReference type="AlphaFoldDB" id="A0A848LH62"/>
<evidence type="ECO:0000313" key="5">
    <source>
        <dbReference type="EMBL" id="NMO15638.1"/>
    </source>
</evidence>
<keyword evidence="2" id="KW-1015">Disulfide bond</keyword>